<evidence type="ECO:0000313" key="3">
    <source>
        <dbReference type="Proteomes" id="UP000190888"/>
    </source>
</evidence>
<feature type="chain" id="PRO_5012617235" description="YD repeat-containing protein" evidence="1">
    <location>
        <begin position="20"/>
        <end position="272"/>
    </location>
</feature>
<name>A0A1T4MNR4_9BACT</name>
<organism evidence="2 3">
    <name type="scientific">Sediminibacterium ginsengisoli</name>
    <dbReference type="NCBI Taxonomy" id="413434"/>
    <lineage>
        <taxon>Bacteria</taxon>
        <taxon>Pseudomonadati</taxon>
        <taxon>Bacteroidota</taxon>
        <taxon>Chitinophagia</taxon>
        <taxon>Chitinophagales</taxon>
        <taxon>Chitinophagaceae</taxon>
        <taxon>Sediminibacterium</taxon>
    </lineage>
</organism>
<sequence>MLSSRKILTLAAFFIGAFCACQKTETTPPPVIPGAGYDTKHEGDLLRSAYWGNTSYEFYQYNPDSSLHKTDGRSTSGAGAEREFIFRNGYLSLVYKSGAIQDSIGYRQDGLIESITETSIVLDYYGVKLEFSYSLDKKLKTMSYYSFDEFSKKLINTATYEYNNQGLPFKITSASPDGKHVGIVELEWGNTGFVVQPWLFADRLHLVVPDYEIYNLPLLRSLSRLPEKITRTQYINGVFHSASTNTIQYQVSGKRLDKVKYITKGYEIELRY</sequence>
<dbReference type="PROSITE" id="PS51257">
    <property type="entry name" value="PROKAR_LIPOPROTEIN"/>
    <property type="match status" value="1"/>
</dbReference>
<gene>
    <name evidence="2" type="ORF">SAMN04488132_103491</name>
</gene>
<proteinExistence type="predicted"/>
<accession>A0A1T4MNR4</accession>
<dbReference type="Proteomes" id="UP000190888">
    <property type="component" value="Unassembled WGS sequence"/>
</dbReference>
<keyword evidence="3" id="KW-1185">Reference proteome</keyword>
<dbReference type="STRING" id="413434.SAMN04488132_103491"/>
<dbReference type="RefSeq" id="WP_078830953.1">
    <property type="nucleotide sequence ID" value="NZ_FUWH01000003.1"/>
</dbReference>
<keyword evidence="1" id="KW-0732">Signal</keyword>
<reference evidence="2 3" key="1">
    <citation type="submission" date="2017-02" db="EMBL/GenBank/DDBJ databases">
        <authorList>
            <person name="Peterson S.W."/>
        </authorList>
    </citation>
    <scope>NUCLEOTIDE SEQUENCE [LARGE SCALE GENOMIC DNA]</scope>
    <source>
        <strain evidence="2 3">DSM 22335</strain>
    </source>
</reference>
<dbReference type="EMBL" id="FUWH01000003">
    <property type="protein sequence ID" value="SJZ68652.1"/>
    <property type="molecule type" value="Genomic_DNA"/>
</dbReference>
<evidence type="ECO:0008006" key="4">
    <source>
        <dbReference type="Google" id="ProtNLM"/>
    </source>
</evidence>
<protein>
    <recommendedName>
        <fullName evidence="4">YD repeat-containing protein</fullName>
    </recommendedName>
</protein>
<dbReference type="AlphaFoldDB" id="A0A1T4MNR4"/>
<evidence type="ECO:0000256" key="1">
    <source>
        <dbReference type="SAM" id="SignalP"/>
    </source>
</evidence>
<feature type="signal peptide" evidence="1">
    <location>
        <begin position="1"/>
        <end position="19"/>
    </location>
</feature>
<evidence type="ECO:0000313" key="2">
    <source>
        <dbReference type="EMBL" id="SJZ68652.1"/>
    </source>
</evidence>